<feature type="domain" description="Lipoyl-binding" evidence="16">
    <location>
        <begin position="623"/>
        <end position="699"/>
    </location>
</feature>
<keyword evidence="9" id="KW-0862">Zinc</keyword>
<dbReference type="GO" id="GO:0005739">
    <property type="term" value="C:mitochondrion"/>
    <property type="evidence" value="ECO:0007669"/>
    <property type="project" value="UniProtKB-SubCell"/>
</dbReference>
<evidence type="ECO:0000256" key="4">
    <source>
        <dbReference type="ARBA" id="ARBA00022516"/>
    </source>
</evidence>
<dbReference type="NCBIfam" id="TIGR00531">
    <property type="entry name" value="BCCP"/>
    <property type="match status" value="1"/>
</dbReference>
<dbReference type="PROSITE" id="PS00188">
    <property type="entry name" value="BIOTIN"/>
    <property type="match status" value="1"/>
</dbReference>
<dbReference type="GO" id="GO:0046872">
    <property type="term" value="F:metal ion binding"/>
    <property type="evidence" value="ECO:0007669"/>
    <property type="project" value="UniProtKB-KW"/>
</dbReference>
<dbReference type="CDD" id="cd06850">
    <property type="entry name" value="biotinyl_domain"/>
    <property type="match status" value="1"/>
</dbReference>
<keyword evidence="13" id="KW-0275">Fatty acid biosynthesis</keyword>
<dbReference type="PRINTS" id="PR01071">
    <property type="entry name" value="ACOABIOTINCC"/>
</dbReference>
<dbReference type="FunFam" id="2.40.50.100:FF:000003">
    <property type="entry name" value="Acetyl-CoA carboxylase biotin carboxyl carrier protein"/>
    <property type="match status" value="1"/>
</dbReference>
<feature type="compositionally biased region" description="Pro residues" evidence="15">
    <location>
        <begin position="588"/>
        <end position="608"/>
    </location>
</feature>
<dbReference type="GO" id="GO:0003989">
    <property type="term" value="F:acetyl-CoA carboxylase activity"/>
    <property type="evidence" value="ECO:0007669"/>
    <property type="project" value="InterPro"/>
</dbReference>
<dbReference type="UniPathway" id="UPA00094"/>
<keyword evidence="6" id="KW-0479">Metal-binding</keyword>
<evidence type="ECO:0000256" key="12">
    <source>
        <dbReference type="ARBA" id="ARBA00023128"/>
    </source>
</evidence>
<keyword evidence="8" id="KW-0276">Fatty acid metabolism</keyword>
<keyword evidence="18" id="KW-1185">Reference proteome</keyword>
<evidence type="ECO:0000256" key="14">
    <source>
        <dbReference type="ARBA" id="ARBA00023267"/>
    </source>
</evidence>
<sequence>MIFKGTERRSARDLEEEIENMGGHLNAYTSREQTTYYAKVMDKDVNKALDILADILQNSKFDENRISRERDVEGQTEEVIFDHLHATAFQYTPLGRTILGPAKNVRSITRDHLQSYIQTHYTAPRMVIVASGAVKHEEVVEQVKKLFNKLSADPTTASQLVAKQPSFFTGSEVRIIDDDIPLAQFAVAFEGASWTDPDSIALMVMQAMLGSWNKNAGGGKHMGSELAQRVGINEIAESMMAFNTNYKDTGLFGVYAVAKADCLDDLAWAIMYETTKLSYRVSEADVTRARNQLKSSLVLHIDGTSPVAEDIGRQLLTYGRRIPFAELFARIDAVDASTIKRVANRFIHDKDVAIAPWVPSSNKECSDKKIGASNQKQILSIFSNWIPPCLHGDVKRPPLKKKLYYYTTVEGQTNMDKSEPSLANEKAISKEKLSVPGPKHSLVAHVGSNAPNPHPKSTISFPPRASTLLGFQWPDRKQSPVTKAQAQLNEVIFEKSSNSTPVLDTNSKVPLSEKKDEPAENIPEASSISAFMTQVSDLVKLVDSRDITELQLKQLDCELIIRKKEALQQPPTPAPVISMQPHYQHAPLPSPPPAAPASAPPSSTPPVPTAALPSPARTSTSSHTPLKCPMAGTFYRSPAPGEPPFVKVGDKVQKGQVICIIEAMKLMNEIEADQSGTVAEILVEDGKPVSVDTPLFVIAP</sequence>
<dbReference type="InterPro" id="IPR011053">
    <property type="entry name" value="Single_hybrid_motif"/>
</dbReference>
<gene>
    <name evidence="17" type="ORF">GH714_031605</name>
</gene>
<dbReference type="InterPro" id="IPR001882">
    <property type="entry name" value="Biotin_BS"/>
</dbReference>
<evidence type="ECO:0000256" key="11">
    <source>
        <dbReference type="ARBA" id="ARBA00023098"/>
    </source>
</evidence>
<dbReference type="GO" id="GO:0006508">
    <property type="term" value="P:proteolysis"/>
    <property type="evidence" value="ECO:0007669"/>
    <property type="project" value="UniProtKB-KW"/>
</dbReference>
<dbReference type="InterPro" id="IPR000089">
    <property type="entry name" value="Biotin_lipoyl"/>
</dbReference>
<dbReference type="InterPro" id="IPR007863">
    <property type="entry name" value="Peptidase_M16_C"/>
</dbReference>
<dbReference type="Pfam" id="PF00675">
    <property type="entry name" value="Peptidase_M16"/>
    <property type="match status" value="1"/>
</dbReference>
<accession>A0A6A6LD31</accession>
<comment type="caution">
    <text evidence="17">The sequence shown here is derived from an EMBL/GenBank/DDBJ whole genome shotgun (WGS) entry which is preliminary data.</text>
</comment>
<comment type="subcellular location">
    <subcellularLocation>
        <location evidence="2">Mitochondrion</location>
    </subcellularLocation>
</comment>
<dbReference type="PROSITE" id="PS50968">
    <property type="entry name" value="BIOTINYL_LIPOYL"/>
    <property type="match status" value="1"/>
</dbReference>
<dbReference type="Proteomes" id="UP000467840">
    <property type="component" value="Chromosome 1"/>
</dbReference>
<dbReference type="SUPFAM" id="SSF51230">
    <property type="entry name" value="Single hybrid motif"/>
    <property type="match status" value="1"/>
</dbReference>
<evidence type="ECO:0000313" key="18">
    <source>
        <dbReference type="Proteomes" id="UP000467840"/>
    </source>
</evidence>
<feature type="compositionally biased region" description="Polar residues" evidence="15">
    <location>
        <begin position="499"/>
        <end position="509"/>
    </location>
</feature>
<evidence type="ECO:0000256" key="6">
    <source>
        <dbReference type="ARBA" id="ARBA00022723"/>
    </source>
</evidence>
<proteinExistence type="predicted"/>
<evidence type="ECO:0000256" key="9">
    <source>
        <dbReference type="ARBA" id="ARBA00022833"/>
    </source>
</evidence>
<feature type="region of interest" description="Disordered" evidence="15">
    <location>
        <begin position="571"/>
        <end position="625"/>
    </location>
</feature>
<evidence type="ECO:0000313" key="17">
    <source>
        <dbReference type="EMBL" id="KAF2299332.1"/>
    </source>
</evidence>
<keyword evidence="11" id="KW-0443">Lipid metabolism</keyword>
<keyword evidence="14" id="KW-0092">Biotin</keyword>
<evidence type="ECO:0000256" key="15">
    <source>
        <dbReference type="SAM" id="MobiDB-lite"/>
    </source>
</evidence>
<dbReference type="Pfam" id="PF00364">
    <property type="entry name" value="Biotin_lipoyl"/>
    <property type="match status" value="1"/>
</dbReference>
<evidence type="ECO:0000256" key="13">
    <source>
        <dbReference type="ARBA" id="ARBA00023160"/>
    </source>
</evidence>
<dbReference type="GO" id="GO:0008237">
    <property type="term" value="F:metallopeptidase activity"/>
    <property type="evidence" value="ECO:0007669"/>
    <property type="project" value="UniProtKB-KW"/>
</dbReference>
<dbReference type="GO" id="GO:0009317">
    <property type="term" value="C:acetyl-CoA carboxylase complex"/>
    <property type="evidence" value="ECO:0007669"/>
    <property type="project" value="InterPro"/>
</dbReference>
<keyword evidence="12" id="KW-0496">Mitochondrion</keyword>
<dbReference type="GO" id="GO:0006633">
    <property type="term" value="P:fatty acid biosynthetic process"/>
    <property type="evidence" value="ECO:0007669"/>
    <property type="project" value="UniProtKB-UniPathway"/>
</dbReference>
<dbReference type="SUPFAM" id="SSF63411">
    <property type="entry name" value="LuxS/MPP-like metallohydrolase"/>
    <property type="match status" value="2"/>
</dbReference>
<keyword evidence="10" id="KW-0482">Metalloprotease</keyword>
<dbReference type="InterPro" id="IPR011249">
    <property type="entry name" value="Metalloenz_LuxS/M16"/>
</dbReference>
<evidence type="ECO:0000256" key="10">
    <source>
        <dbReference type="ARBA" id="ARBA00023049"/>
    </source>
</evidence>
<dbReference type="FunFam" id="3.30.830.10:FF:000001">
    <property type="entry name" value="Mitochondrial-processing peptidase subunit beta, mitochondrial"/>
    <property type="match status" value="1"/>
</dbReference>
<dbReference type="EMBL" id="JAAGAX010000011">
    <property type="protein sequence ID" value="KAF2299332.1"/>
    <property type="molecule type" value="Genomic_DNA"/>
</dbReference>
<evidence type="ECO:0000256" key="2">
    <source>
        <dbReference type="ARBA" id="ARBA00004173"/>
    </source>
</evidence>
<evidence type="ECO:0000256" key="3">
    <source>
        <dbReference type="ARBA" id="ARBA00005194"/>
    </source>
</evidence>
<dbReference type="InterPro" id="IPR050361">
    <property type="entry name" value="MPP/UQCRC_Complex"/>
</dbReference>
<evidence type="ECO:0000259" key="16">
    <source>
        <dbReference type="PROSITE" id="PS50968"/>
    </source>
</evidence>
<evidence type="ECO:0000256" key="5">
    <source>
        <dbReference type="ARBA" id="ARBA00022670"/>
    </source>
</evidence>
<dbReference type="Pfam" id="PF05193">
    <property type="entry name" value="Peptidase_M16_C"/>
    <property type="match status" value="1"/>
</dbReference>
<feature type="region of interest" description="Disordered" evidence="15">
    <location>
        <begin position="499"/>
        <end position="521"/>
    </location>
</feature>
<dbReference type="InterPro" id="IPR001249">
    <property type="entry name" value="AcCoA_biotinCC"/>
</dbReference>
<organism evidence="17 18">
    <name type="scientific">Hevea brasiliensis</name>
    <name type="common">Para rubber tree</name>
    <name type="synonym">Siphonia brasiliensis</name>
    <dbReference type="NCBI Taxonomy" id="3981"/>
    <lineage>
        <taxon>Eukaryota</taxon>
        <taxon>Viridiplantae</taxon>
        <taxon>Streptophyta</taxon>
        <taxon>Embryophyta</taxon>
        <taxon>Tracheophyta</taxon>
        <taxon>Spermatophyta</taxon>
        <taxon>Magnoliopsida</taxon>
        <taxon>eudicotyledons</taxon>
        <taxon>Gunneridae</taxon>
        <taxon>Pentapetalae</taxon>
        <taxon>rosids</taxon>
        <taxon>fabids</taxon>
        <taxon>Malpighiales</taxon>
        <taxon>Euphorbiaceae</taxon>
        <taxon>Crotonoideae</taxon>
        <taxon>Micrandreae</taxon>
        <taxon>Hevea</taxon>
    </lineage>
</organism>
<dbReference type="Gene3D" id="3.30.830.10">
    <property type="entry name" value="Metalloenzyme, LuxS/M16 peptidase-like"/>
    <property type="match status" value="2"/>
</dbReference>
<evidence type="ECO:0000256" key="1">
    <source>
        <dbReference type="ARBA" id="ARBA00001947"/>
    </source>
</evidence>
<evidence type="ECO:0000256" key="7">
    <source>
        <dbReference type="ARBA" id="ARBA00022801"/>
    </source>
</evidence>
<keyword evidence="7" id="KW-0378">Hydrolase</keyword>
<comment type="pathway">
    <text evidence="3">Lipid metabolism; fatty acid biosynthesis.</text>
</comment>
<dbReference type="PANTHER" id="PTHR11851:SF149">
    <property type="entry name" value="GH01077P"/>
    <property type="match status" value="1"/>
</dbReference>
<reference evidence="17 18" key="1">
    <citation type="journal article" date="2020" name="Mol. Plant">
        <title>The Chromosome-Based Rubber Tree Genome Provides New Insights into Spurge Genome Evolution and Rubber Biosynthesis.</title>
        <authorList>
            <person name="Liu J."/>
            <person name="Shi C."/>
            <person name="Shi C.C."/>
            <person name="Li W."/>
            <person name="Zhang Q.J."/>
            <person name="Zhang Y."/>
            <person name="Li K."/>
            <person name="Lu H.F."/>
            <person name="Shi C."/>
            <person name="Zhu S.T."/>
            <person name="Xiao Z.Y."/>
            <person name="Nan H."/>
            <person name="Yue Y."/>
            <person name="Zhu X.G."/>
            <person name="Wu Y."/>
            <person name="Hong X.N."/>
            <person name="Fan G.Y."/>
            <person name="Tong Y."/>
            <person name="Zhang D."/>
            <person name="Mao C.L."/>
            <person name="Liu Y.L."/>
            <person name="Hao S.J."/>
            <person name="Liu W.Q."/>
            <person name="Lv M.Q."/>
            <person name="Zhang H.B."/>
            <person name="Liu Y."/>
            <person name="Hu-Tang G.R."/>
            <person name="Wang J.P."/>
            <person name="Wang J.H."/>
            <person name="Sun Y.H."/>
            <person name="Ni S.B."/>
            <person name="Chen W.B."/>
            <person name="Zhang X.C."/>
            <person name="Jiao Y.N."/>
            <person name="Eichler E.E."/>
            <person name="Li G.H."/>
            <person name="Liu X."/>
            <person name="Gao L.Z."/>
        </authorList>
    </citation>
    <scope>NUCLEOTIDE SEQUENCE [LARGE SCALE GENOMIC DNA]</scope>
    <source>
        <strain evidence="18">cv. GT1</strain>
        <tissue evidence="17">Leaf</tissue>
    </source>
</reference>
<protein>
    <recommendedName>
        <fullName evidence="16">Lipoyl-binding domain-containing protein</fullName>
    </recommendedName>
</protein>
<evidence type="ECO:0000256" key="8">
    <source>
        <dbReference type="ARBA" id="ARBA00022832"/>
    </source>
</evidence>
<keyword evidence="5" id="KW-0645">Protease</keyword>
<name>A0A6A6LD31_HEVBR</name>
<dbReference type="Gene3D" id="2.40.50.100">
    <property type="match status" value="1"/>
</dbReference>
<comment type="cofactor">
    <cofactor evidence="1">
        <name>Zn(2+)</name>
        <dbReference type="ChEBI" id="CHEBI:29105"/>
    </cofactor>
</comment>
<dbReference type="InterPro" id="IPR011765">
    <property type="entry name" value="Pept_M16_N"/>
</dbReference>
<dbReference type="AlphaFoldDB" id="A0A6A6LD31"/>
<keyword evidence="4" id="KW-0444">Lipid biosynthesis</keyword>
<dbReference type="PANTHER" id="PTHR11851">
    <property type="entry name" value="METALLOPROTEASE"/>
    <property type="match status" value="1"/>
</dbReference>